<dbReference type="SUPFAM" id="SSF48317">
    <property type="entry name" value="Acid phosphatase/Vanadium-dependent haloperoxidase"/>
    <property type="match status" value="1"/>
</dbReference>
<feature type="transmembrane region" description="Helical" evidence="1">
    <location>
        <begin position="198"/>
        <end position="217"/>
    </location>
</feature>
<dbReference type="Proteomes" id="UP001549320">
    <property type="component" value="Unassembled WGS sequence"/>
</dbReference>
<feature type="transmembrane region" description="Helical" evidence="1">
    <location>
        <begin position="67"/>
        <end position="90"/>
    </location>
</feature>
<dbReference type="InterPro" id="IPR000326">
    <property type="entry name" value="PAP2/HPO"/>
</dbReference>
<evidence type="ECO:0000259" key="2">
    <source>
        <dbReference type="Pfam" id="PF01569"/>
    </source>
</evidence>
<keyword evidence="1" id="KW-0472">Membrane</keyword>
<feature type="transmembrane region" description="Helical" evidence="1">
    <location>
        <begin position="147"/>
        <end position="167"/>
    </location>
</feature>
<organism evidence="3 4">
    <name type="scientific">Ottowia thiooxydans</name>
    <dbReference type="NCBI Taxonomy" id="219182"/>
    <lineage>
        <taxon>Bacteria</taxon>
        <taxon>Pseudomonadati</taxon>
        <taxon>Pseudomonadota</taxon>
        <taxon>Betaproteobacteria</taxon>
        <taxon>Burkholderiales</taxon>
        <taxon>Comamonadaceae</taxon>
        <taxon>Ottowia</taxon>
    </lineage>
</organism>
<reference evidence="3 4" key="1">
    <citation type="submission" date="2024-06" db="EMBL/GenBank/DDBJ databases">
        <title>Sorghum-associated microbial communities from plants grown in Nebraska, USA.</title>
        <authorList>
            <person name="Schachtman D."/>
        </authorList>
    </citation>
    <scope>NUCLEOTIDE SEQUENCE [LARGE SCALE GENOMIC DNA]</scope>
    <source>
        <strain evidence="3 4">2709</strain>
    </source>
</reference>
<dbReference type="RefSeq" id="WP_354440105.1">
    <property type="nucleotide sequence ID" value="NZ_JBEPSH010000001.1"/>
</dbReference>
<comment type="caution">
    <text evidence="3">The sequence shown here is derived from an EMBL/GenBank/DDBJ whole genome shotgun (WGS) entry which is preliminary data.</text>
</comment>
<proteinExistence type="predicted"/>
<dbReference type="Gene3D" id="1.20.144.10">
    <property type="entry name" value="Phosphatidic acid phosphatase type 2/haloperoxidase"/>
    <property type="match status" value="1"/>
</dbReference>
<dbReference type="Pfam" id="PF01569">
    <property type="entry name" value="PAP2"/>
    <property type="match status" value="1"/>
</dbReference>
<evidence type="ECO:0000313" key="3">
    <source>
        <dbReference type="EMBL" id="MET4574934.1"/>
    </source>
</evidence>
<gene>
    <name evidence="3" type="ORF">ABIE13_000031</name>
</gene>
<accession>A0ABV2Q1N8</accession>
<feature type="transmembrane region" description="Helical" evidence="1">
    <location>
        <begin position="174"/>
        <end position="192"/>
    </location>
</feature>
<feature type="domain" description="Phosphatidic acid phosphatase type 2/haloperoxidase" evidence="2">
    <location>
        <begin position="144"/>
        <end position="219"/>
    </location>
</feature>
<feature type="transmembrane region" description="Helical" evidence="1">
    <location>
        <begin position="27"/>
        <end position="47"/>
    </location>
</feature>
<keyword evidence="1" id="KW-1133">Transmembrane helix</keyword>
<evidence type="ECO:0000313" key="4">
    <source>
        <dbReference type="Proteomes" id="UP001549320"/>
    </source>
</evidence>
<keyword evidence="4" id="KW-1185">Reference proteome</keyword>
<name>A0ABV2Q1N8_9BURK</name>
<dbReference type="EMBL" id="JBEPSH010000001">
    <property type="protein sequence ID" value="MET4574934.1"/>
    <property type="molecule type" value="Genomic_DNA"/>
</dbReference>
<keyword evidence="1" id="KW-0812">Transmembrane</keyword>
<feature type="transmembrane region" description="Helical" evidence="1">
    <location>
        <begin position="102"/>
        <end position="127"/>
    </location>
</feature>
<evidence type="ECO:0000256" key="1">
    <source>
        <dbReference type="SAM" id="Phobius"/>
    </source>
</evidence>
<dbReference type="InterPro" id="IPR036938">
    <property type="entry name" value="PAP2/HPO_sf"/>
</dbReference>
<sequence length="227" mass="25265">MTKTALSHKSASPWLEDMRRRFRTLPFLKATGNTVFLFIFFYLYLYIQRNPVFEVTQIPATQLDRWIGFQPWALALYLSLWVYTTLPVALQPDLKQLTKYGLHIGLMCALSLLIFVFWPTSVSAAVGPREGGGMFAMMYAVDTNGNALPSLHVAAAVFSFMWLQTIFRSVRAPIWLRVVDALWCAGICYSTLAVKQHLLLDVIAGGALGAVAGWLSLRSAGRGKIAG</sequence>
<protein>
    <submittedName>
        <fullName evidence="3">Membrane-associated phospholipid phosphatase</fullName>
    </submittedName>
</protein>